<dbReference type="SUPFAM" id="SSF46689">
    <property type="entry name" value="Homeodomain-like"/>
    <property type="match status" value="1"/>
</dbReference>
<keyword evidence="7" id="KW-1185">Reference proteome</keyword>
<evidence type="ECO:0000256" key="3">
    <source>
        <dbReference type="ARBA" id="ARBA00023163"/>
    </source>
</evidence>
<dbReference type="InterPro" id="IPR009057">
    <property type="entry name" value="Homeodomain-like_sf"/>
</dbReference>
<dbReference type="InterPro" id="IPR018060">
    <property type="entry name" value="HTH_AraC"/>
</dbReference>
<keyword evidence="4" id="KW-0812">Transmembrane</keyword>
<keyword evidence="3" id="KW-0804">Transcription</keyword>
<evidence type="ECO:0000259" key="5">
    <source>
        <dbReference type="PROSITE" id="PS01124"/>
    </source>
</evidence>
<evidence type="ECO:0000256" key="4">
    <source>
        <dbReference type="SAM" id="Phobius"/>
    </source>
</evidence>
<dbReference type="Gene3D" id="1.10.10.60">
    <property type="entry name" value="Homeodomain-like"/>
    <property type="match status" value="2"/>
</dbReference>
<name>A0ABY5Y9T1_9FLAO</name>
<evidence type="ECO:0000313" key="6">
    <source>
        <dbReference type="EMBL" id="UWX55808.1"/>
    </source>
</evidence>
<dbReference type="PANTHER" id="PTHR43280:SF29">
    <property type="entry name" value="ARAC-FAMILY TRANSCRIPTIONAL REGULATOR"/>
    <property type="match status" value="1"/>
</dbReference>
<feature type="transmembrane region" description="Helical" evidence="4">
    <location>
        <begin position="266"/>
        <end position="289"/>
    </location>
</feature>
<dbReference type="EMBL" id="CP104205">
    <property type="protein sequence ID" value="UWX55808.1"/>
    <property type="molecule type" value="Genomic_DNA"/>
</dbReference>
<protein>
    <submittedName>
        <fullName evidence="6">AraC family transcriptional regulator</fullName>
    </submittedName>
</protein>
<organism evidence="6 7">
    <name type="scientific">Maribacter litopenaei</name>
    <dbReference type="NCBI Taxonomy" id="2976127"/>
    <lineage>
        <taxon>Bacteria</taxon>
        <taxon>Pseudomonadati</taxon>
        <taxon>Bacteroidota</taxon>
        <taxon>Flavobacteriia</taxon>
        <taxon>Flavobacteriales</taxon>
        <taxon>Flavobacteriaceae</taxon>
        <taxon>Maribacter</taxon>
    </lineage>
</organism>
<gene>
    <name evidence="6" type="ORF">NYZ99_05165</name>
</gene>
<evidence type="ECO:0000256" key="1">
    <source>
        <dbReference type="ARBA" id="ARBA00023015"/>
    </source>
</evidence>
<dbReference type="Pfam" id="PF12833">
    <property type="entry name" value="HTH_18"/>
    <property type="match status" value="1"/>
</dbReference>
<keyword evidence="4" id="KW-1133">Transmembrane helix</keyword>
<feature type="transmembrane region" description="Helical" evidence="4">
    <location>
        <begin position="196"/>
        <end position="214"/>
    </location>
</feature>
<feature type="transmembrane region" description="Helical" evidence="4">
    <location>
        <begin position="136"/>
        <end position="153"/>
    </location>
</feature>
<dbReference type="Gene3D" id="1.25.40.10">
    <property type="entry name" value="Tetratricopeptide repeat domain"/>
    <property type="match status" value="1"/>
</dbReference>
<keyword evidence="4" id="KW-0472">Membrane</keyword>
<proteinExistence type="predicted"/>
<accession>A0ABY5Y9T1</accession>
<keyword evidence="1" id="KW-0805">Transcription regulation</keyword>
<dbReference type="InterPro" id="IPR011990">
    <property type="entry name" value="TPR-like_helical_dom_sf"/>
</dbReference>
<dbReference type="RefSeq" id="WP_260574189.1">
    <property type="nucleotide sequence ID" value="NZ_CP104205.1"/>
</dbReference>
<reference evidence="6" key="1">
    <citation type="submission" date="2022-09" db="EMBL/GenBank/DDBJ databases">
        <title>Maribacter litopenaei sp. nov., isolated from the intestinal tract of the Pacific White Shrimp, Litopenaeus vannamei.</title>
        <authorList>
            <person name="Kim S.Y."/>
            <person name="Hwang C.Y."/>
        </authorList>
    </citation>
    <scope>NUCLEOTIDE SEQUENCE</scope>
    <source>
        <strain evidence="6">HL-LV01</strain>
    </source>
</reference>
<evidence type="ECO:0000256" key="2">
    <source>
        <dbReference type="ARBA" id="ARBA00023125"/>
    </source>
</evidence>
<dbReference type="InterPro" id="IPR020449">
    <property type="entry name" value="Tscrpt_reg_AraC-type_HTH"/>
</dbReference>
<dbReference type="PRINTS" id="PR00032">
    <property type="entry name" value="HTHARAC"/>
</dbReference>
<dbReference type="SUPFAM" id="SSF48452">
    <property type="entry name" value="TPR-like"/>
    <property type="match status" value="1"/>
</dbReference>
<feature type="transmembrane region" description="Helical" evidence="4">
    <location>
        <begin position="314"/>
        <end position="334"/>
    </location>
</feature>
<sequence>MLQIRILITFLLLGAYGFSKNSITIDPLKVNGKKVSQPILDKANILFSEKKFPEAIESYKEVLEMEEMEHAPVLKKVAQSYSALKDVDHSISYIEEYLHADFNTDVLADSWFDGIRETEKFVEVSEKYTPKFTVRSFLYLYVCLIGFYTAVVIQFNKKIDKVAKVLISSFIFIHSFFILHICFNITNYHYKFPHTYLMSTGFSFLYGPLLYFYFKRTTQKYQFRIKDLLHLLPTISFLIYATPIYMLPADEKFDLMQSNAGGNLNLGVSSELMIIVILKLISLMVYGFYIRRLYMSSKNQEGINRENRIWQRNIYFIHISYVFCYAAYGLLITNYQMADFLIHIQIICMAAMVMYIGYCANVQPSVFNGTSSFNKIFFKYEKSGLTNSLSNELKEQLIQLFEVEKIHKENDLNLEKISERLNTSRHNASQVINEHFDMNFNELVNKYRINEAKKIFHTDFQKNLNIIDVAYEVGFNNKVTFNKAFKKDTQVTPSEYQRTVCSQVIRS</sequence>
<dbReference type="Proteomes" id="UP001059209">
    <property type="component" value="Chromosome"/>
</dbReference>
<dbReference type="PROSITE" id="PS01124">
    <property type="entry name" value="HTH_ARAC_FAMILY_2"/>
    <property type="match status" value="1"/>
</dbReference>
<dbReference type="SMART" id="SM00342">
    <property type="entry name" value="HTH_ARAC"/>
    <property type="match status" value="1"/>
</dbReference>
<feature type="transmembrane region" description="Helical" evidence="4">
    <location>
        <begin position="165"/>
        <end position="190"/>
    </location>
</feature>
<keyword evidence="2" id="KW-0238">DNA-binding</keyword>
<feature type="domain" description="HTH araC/xylS-type" evidence="5">
    <location>
        <begin position="395"/>
        <end position="499"/>
    </location>
</feature>
<feature type="transmembrane region" description="Helical" evidence="4">
    <location>
        <begin position="340"/>
        <end position="358"/>
    </location>
</feature>
<dbReference type="PANTHER" id="PTHR43280">
    <property type="entry name" value="ARAC-FAMILY TRANSCRIPTIONAL REGULATOR"/>
    <property type="match status" value="1"/>
</dbReference>
<feature type="transmembrane region" description="Helical" evidence="4">
    <location>
        <begin position="228"/>
        <end position="246"/>
    </location>
</feature>
<evidence type="ECO:0000313" key="7">
    <source>
        <dbReference type="Proteomes" id="UP001059209"/>
    </source>
</evidence>